<dbReference type="Proteomes" id="UP001164746">
    <property type="component" value="Chromosome 11"/>
</dbReference>
<organism evidence="2 3">
    <name type="scientific">Mya arenaria</name>
    <name type="common">Soft-shell clam</name>
    <dbReference type="NCBI Taxonomy" id="6604"/>
    <lineage>
        <taxon>Eukaryota</taxon>
        <taxon>Metazoa</taxon>
        <taxon>Spiralia</taxon>
        <taxon>Lophotrochozoa</taxon>
        <taxon>Mollusca</taxon>
        <taxon>Bivalvia</taxon>
        <taxon>Autobranchia</taxon>
        <taxon>Heteroconchia</taxon>
        <taxon>Euheterodonta</taxon>
        <taxon>Imparidentia</taxon>
        <taxon>Neoheterodontei</taxon>
        <taxon>Myida</taxon>
        <taxon>Myoidea</taxon>
        <taxon>Myidae</taxon>
        <taxon>Mya</taxon>
    </lineage>
</organism>
<keyword evidence="3" id="KW-1185">Reference proteome</keyword>
<feature type="signal peptide" evidence="1">
    <location>
        <begin position="1"/>
        <end position="17"/>
    </location>
</feature>
<dbReference type="EMBL" id="CP111022">
    <property type="protein sequence ID" value="WAR19642.1"/>
    <property type="molecule type" value="Genomic_DNA"/>
</dbReference>
<evidence type="ECO:0000313" key="3">
    <source>
        <dbReference type="Proteomes" id="UP001164746"/>
    </source>
</evidence>
<keyword evidence="1" id="KW-0732">Signal</keyword>
<reference evidence="2" key="1">
    <citation type="submission" date="2022-11" db="EMBL/GenBank/DDBJ databases">
        <title>Centuries of genome instability and evolution in soft-shell clam transmissible cancer (bioRxiv).</title>
        <authorList>
            <person name="Hart S.F.M."/>
            <person name="Yonemitsu M.A."/>
            <person name="Giersch R.M."/>
            <person name="Beal B.F."/>
            <person name="Arriagada G."/>
            <person name="Davis B.W."/>
            <person name="Ostrander E.A."/>
            <person name="Goff S.P."/>
            <person name="Metzger M.J."/>
        </authorList>
    </citation>
    <scope>NUCLEOTIDE SEQUENCE</scope>
    <source>
        <strain evidence="2">MELC-2E11</strain>
        <tissue evidence="2">Siphon/mantle</tissue>
    </source>
</reference>
<evidence type="ECO:0000256" key="1">
    <source>
        <dbReference type="SAM" id="SignalP"/>
    </source>
</evidence>
<gene>
    <name evidence="2" type="ORF">MAR_001480</name>
</gene>
<accession>A0ABY7FBX0</accession>
<evidence type="ECO:0000313" key="2">
    <source>
        <dbReference type="EMBL" id="WAR19642.1"/>
    </source>
</evidence>
<feature type="chain" id="PRO_5046487160" evidence="1">
    <location>
        <begin position="18"/>
        <end position="77"/>
    </location>
</feature>
<proteinExistence type="predicted"/>
<protein>
    <submittedName>
        <fullName evidence="2">Uncharacterized protein</fullName>
    </submittedName>
</protein>
<sequence length="77" mass="8858">MLFVCLSVCLGATTGKGFTEYKYAKERNSLEEKERIYADNNDFSNAKSLSEPDTTFHRPVPSNWFSLQFGHQRFTPC</sequence>
<name>A0ABY7FBX0_MYAAR</name>